<gene>
    <name evidence="12" type="ORF">C8J55DRAFT_435366</name>
</gene>
<dbReference type="AlphaFoldDB" id="A0A9W8ZZY6"/>
<evidence type="ECO:0000256" key="8">
    <source>
        <dbReference type="ARBA" id="ARBA00029848"/>
    </source>
</evidence>
<dbReference type="SUPFAM" id="SSF50784">
    <property type="entry name" value="Transcription factor IIA (TFIIA), beta-barrel domain"/>
    <property type="match status" value="1"/>
</dbReference>
<feature type="domain" description="Transcription initiation factor IIA gamma subunit N-terminal" evidence="10">
    <location>
        <begin position="1"/>
        <end position="38"/>
    </location>
</feature>
<evidence type="ECO:0000259" key="11">
    <source>
        <dbReference type="Pfam" id="PF02751"/>
    </source>
</evidence>
<reference evidence="12" key="1">
    <citation type="submission" date="2022-08" db="EMBL/GenBank/DDBJ databases">
        <authorList>
            <consortium name="DOE Joint Genome Institute"/>
            <person name="Min B."/>
            <person name="Riley R."/>
            <person name="Sierra-Patev S."/>
            <person name="Naranjo-Ortiz M."/>
            <person name="Looney B."/>
            <person name="Konkel Z."/>
            <person name="Slot J.C."/>
            <person name="Sakamoto Y."/>
            <person name="Steenwyk J.L."/>
            <person name="Rokas A."/>
            <person name="Carro J."/>
            <person name="Camarero S."/>
            <person name="Ferreira P."/>
            <person name="Molpeceres G."/>
            <person name="Ruiz-Duenas F.J."/>
            <person name="Serrano A."/>
            <person name="Henrissat B."/>
            <person name="Drula E."/>
            <person name="Hughes K.W."/>
            <person name="Mata J.L."/>
            <person name="Ishikawa N.K."/>
            <person name="Vargas-Isla R."/>
            <person name="Ushijima S."/>
            <person name="Smith C.A."/>
            <person name="Ahrendt S."/>
            <person name="Andreopoulos W."/>
            <person name="He G."/>
            <person name="Labutti K."/>
            <person name="Lipzen A."/>
            <person name="Ng V."/>
            <person name="Sandor L."/>
            <person name="Barry K."/>
            <person name="Martinez A.T."/>
            <person name="Xiao Y."/>
            <person name="Gibbons J.G."/>
            <person name="Terashima K."/>
            <person name="Hibbett D.S."/>
            <person name="Grigoriev I.V."/>
        </authorList>
    </citation>
    <scope>NUCLEOTIDE SEQUENCE</scope>
    <source>
        <strain evidence="12">Sp2 HRB7682 ss15</strain>
    </source>
</reference>
<feature type="non-terminal residue" evidence="12">
    <location>
        <position position="1"/>
    </location>
</feature>
<accession>A0A9W8ZZY6</accession>
<name>A0A9W8ZZY6_9AGAR</name>
<dbReference type="Pfam" id="PF02268">
    <property type="entry name" value="TFIIA_gamma_N"/>
    <property type="match status" value="1"/>
</dbReference>
<evidence type="ECO:0000256" key="9">
    <source>
        <dbReference type="ARBA" id="ARBA00032215"/>
    </source>
</evidence>
<keyword evidence="5" id="KW-0804">Transcription</keyword>
<dbReference type="CDD" id="cd10014">
    <property type="entry name" value="TFIIA_gamma_C"/>
    <property type="match status" value="1"/>
</dbReference>
<sequence>IGIALTDSQDKLIISGSITFELTMKVLQQFDRSLTDTMVEQVKNKIISDVHLHTYRFCDDIWTFIVNNASFKMESNELGSTPKIKIIVCKNGEAMRVVIGDELFLRWNRTFSYVTIAAY</sequence>
<dbReference type="InterPro" id="IPR015871">
    <property type="entry name" value="TFIIA_gsu_C"/>
</dbReference>
<evidence type="ECO:0000256" key="7">
    <source>
        <dbReference type="ARBA" id="ARBA00024733"/>
    </source>
</evidence>
<dbReference type="PANTHER" id="PTHR10966">
    <property type="entry name" value="TRANSCRIPTION INITIATION FACTOR IIA SUBUNIT 2"/>
    <property type="match status" value="1"/>
</dbReference>
<comment type="similarity">
    <text evidence="2">Belongs to the TFIIA subunit 2 family.</text>
</comment>
<dbReference type="InterPro" id="IPR003194">
    <property type="entry name" value="TFIIA_gsu"/>
</dbReference>
<evidence type="ECO:0000256" key="2">
    <source>
        <dbReference type="ARBA" id="ARBA00007675"/>
    </source>
</evidence>
<evidence type="ECO:0000256" key="6">
    <source>
        <dbReference type="ARBA" id="ARBA00023242"/>
    </source>
</evidence>
<dbReference type="SUPFAM" id="SSF47396">
    <property type="entry name" value="Transcription factor IIA (TFIIA), alpha-helical domain"/>
    <property type="match status" value="1"/>
</dbReference>
<evidence type="ECO:0000256" key="3">
    <source>
        <dbReference type="ARBA" id="ARBA00019928"/>
    </source>
</evidence>
<dbReference type="Gene3D" id="1.10.287.190">
    <property type="entry name" value="Transcription factor IIA gamma subunit, alpha-helical domain"/>
    <property type="match status" value="1"/>
</dbReference>
<dbReference type="GO" id="GO:0006367">
    <property type="term" value="P:transcription initiation at RNA polymerase II promoter"/>
    <property type="evidence" value="ECO:0007669"/>
    <property type="project" value="InterPro"/>
</dbReference>
<comment type="subcellular location">
    <subcellularLocation>
        <location evidence="1">Nucleus</location>
    </subcellularLocation>
</comment>
<comment type="caution">
    <text evidence="12">The sequence shown here is derived from an EMBL/GenBank/DDBJ whole genome shotgun (WGS) entry which is preliminary data.</text>
</comment>
<evidence type="ECO:0000256" key="1">
    <source>
        <dbReference type="ARBA" id="ARBA00004123"/>
    </source>
</evidence>
<dbReference type="Pfam" id="PF02751">
    <property type="entry name" value="TFIIA_gamma_C"/>
    <property type="match status" value="1"/>
</dbReference>
<dbReference type="GO" id="GO:0005672">
    <property type="term" value="C:transcription factor TFIIA complex"/>
    <property type="evidence" value="ECO:0007669"/>
    <property type="project" value="InterPro"/>
</dbReference>
<evidence type="ECO:0000259" key="10">
    <source>
        <dbReference type="Pfam" id="PF02268"/>
    </source>
</evidence>
<reference evidence="12" key="2">
    <citation type="journal article" date="2023" name="Proc. Natl. Acad. Sci. U.S.A.">
        <title>A global phylogenomic analysis of the shiitake genus Lentinula.</title>
        <authorList>
            <person name="Sierra-Patev S."/>
            <person name="Min B."/>
            <person name="Naranjo-Ortiz M."/>
            <person name="Looney B."/>
            <person name="Konkel Z."/>
            <person name="Slot J.C."/>
            <person name="Sakamoto Y."/>
            <person name="Steenwyk J.L."/>
            <person name="Rokas A."/>
            <person name="Carro J."/>
            <person name="Camarero S."/>
            <person name="Ferreira P."/>
            <person name="Molpeceres G."/>
            <person name="Ruiz-Duenas F.J."/>
            <person name="Serrano A."/>
            <person name="Henrissat B."/>
            <person name="Drula E."/>
            <person name="Hughes K.W."/>
            <person name="Mata J.L."/>
            <person name="Ishikawa N.K."/>
            <person name="Vargas-Isla R."/>
            <person name="Ushijima S."/>
            <person name="Smith C.A."/>
            <person name="Donoghue J."/>
            <person name="Ahrendt S."/>
            <person name="Andreopoulos W."/>
            <person name="He G."/>
            <person name="LaButti K."/>
            <person name="Lipzen A."/>
            <person name="Ng V."/>
            <person name="Riley R."/>
            <person name="Sandor L."/>
            <person name="Barry K."/>
            <person name="Martinez A.T."/>
            <person name="Xiao Y."/>
            <person name="Gibbons J.G."/>
            <person name="Terashima K."/>
            <person name="Grigoriev I.V."/>
            <person name="Hibbett D."/>
        </authorList>
    </citation>
    <scope>NUCLEOTIDE SEQUENCE</scope>
    <source>
        <strain evidence="12">Sp2 HRB7682 ss15</strain>
    </source>
</reference>
<evidence type="ECO:0000313" key="13">
    <source>
        <dbReference type="Proteomes" id="UP001150238"/>
    </source>
</evidence>
<evidence type="ECO:0000313" key="12">
    <source>
        <dbReference type="EMBL" id="KAJ4471270.1"/>
    </source>
</evidence>
<dbReference type="EMBL" id="JANVFS010000029">
    <property type="protein sequence ID" value="KAJ4471270.1"/>
    <property type="molecule type" value="Genomic_DNA"/>
</dbReference>
<dbReference type="InterPro" id="IPR009088">
    <property type="entry name" value="TFIIA_b-brl"/>
</dbReference>
<organism evidence="12 13">
    <name type="scientific">Lentinula lateritia</name>
    <dbReference type="NCBI Taxonomy" id="40482"/>
    <lineage>
        <taxon>Eukaryota</taxon>
        <taxon>Fungi</taxon>
        <taxon>Dikarya</taxon>
        <taxon>Basidiomycota</taxon>
        <taxon>Agaricomycotina</taxon>
        <taxon>Agaricomycetes</taxon>
        <taxon>Agaricomycetidae</taxon>
        <taxon>Agaricales</taxon>
        <taxon>Marasmiineae</taxon>
        <taxon>Omphalotaceae</taxon>
        <taxon>Lentinula</taxon>
    </lineage>
</organism>
<dbReference type="InterPro" id="IPR015872">
    <property type="entry name" value="TFIIA_gsu_N"/>
</dbReference>
<proteinExistence type="inferred from homology"/>
<comment type="function">
    <text evidence="7">TFIIA is a component of the transcription machinery of RNA polymerase II and plays an important role in transcriptional activation. TFIIA in a complex with TBP mediates transcriptional activity.</text>
</comment>
<protein>
    <recommendedName>
        <fullName evidence="3">Transcription initiation factor IIA subunit 2</fullName>
    </recommendedName>
    <alternativeName>
        <fullName evidence="9">General transcription factor IIA subunit 2</fullName>
    </alternativeName>
    <alternativeName>
        <fullName evidence="8">Transcription initiation factor IIA small chain</fullName>
    </alternativeName>
</protein>
<keyword evidence="6" id="KW-0539">Nucleus</keyword>
<dbReference type="Proteomes" id="UP001150238">
    <property type="component" value="Unassembled WGS sequence"/>
</dbReference>
<evidence type="ECO:0000256" key="4">
    <source>
        <dbReference type="ARBA" id="ARBA00023015"/>
    </source>
</evidence>
<evidence type="ECO:0000256" key="5">
    <source>
        <dbReference type="ARBA" id="ARBA00023163"/>
    </source>
</evidence>
<feature type="domain" description="Transcription initiation factor IIA gamma subunit C-terminal" evidence="11">
    <location>
        <begin position="51"/>
        <end position="90"/>
    </location>
</feature>
<dbReference type="Gene3D" id="2.30.18.10">
    <property type="entry name" value="Transcription factor IIA (TFIIA), beta-barrel domain"/>
    <property type="match status" value="1"/>
</dbReference>
<keyword evidence="4" id="KW-0805">Transcription regulation</keyword>
<dbReference type="InterPro" id="IPR009083">
    <property type="entry name" value="TFIIA_a-hlx"/>
</dbReference>